<evidence type="ECO:0000313" key="1">
    <source>
        <dbReference type="Proteomes" id="UP000887580"/>
    </source>
</evidence>
<dbReference type="Proteomes" id="UP000887580">
    <property type="component" value="Unplaced"/>
</dbReference>
<proteinExistence type="predicted"/>
<accession>A0AC35FH49</accession>
<organism evidence="1 2">
    <name type="scientific">Panagrolaimus sp. PS1159</name>
    <dbReference type="NCBI Taxonomy" id="55785"/>
    <lineage>
        <taxon>Eukaryota</taxon>
        <taxon>Metazoa</taxon>
        <taxon>Ecdysozoa</taxon>
        <taxon>Nematoda</taxon>
        <taxon>Chromadorea</taxon>
        <taxon>Rhabditida</taxon>
        <taxon>Tylenchina</taxon>
        <taxon>Panagrolaimomorpha</taxon>
        <taxon>Panagrolaimoidea</taxon>
        <taxon>Panagrolaimidae</taxon>
        <taxon>Panagrolaimus</taxon>
    </lineage>
</organism>
<evidence type="ECO:0000313" key="2">
    <source>
        <dbReference type="WBParaSite" id="PS1159_v2.g17340.t1"/>
    </source>
</evidence>
<protein>
    <submittedName>
        <fullName evidence="2">Protein kinase domain-containing protein</fullName>
    </submittedName>
</protein>
<name>A0AC35FH49_9BILA</name>
<dbReference type="WBParaSite" id="PS1159_v2.g17340.t1">
    <property type="protein sequence ID" value="PS1159_v2.g17340.t1"/>
    <property type="gene ID" value="PS1159_v2.g17340"/>
</dbReference>
<reference evidence="2" key="1">
    <citation type="submission" date="2022-11" db="UniProtKB">
        <authorList>
            <consortium name="WormBaseParasite"/>
        </authorList>
    </citation>
    <scope>IDENTIFICATION</scope>
</reference>
<sequence>MIDSYNIKTNKYNRYEEQLNFHENDTKLFQQLQSIFNLKEVKAIAFSSVGHEFPTYNKFYQFWLKCREFCEKNHIFCLIPPRILLTSVALSHTKTMVQKGEKVMIFFLDMFGTPPFAVEFIRTTTSYQYIKQLTSKYPPFTQKWEKEMFDGLKPKKIILSKGPNTSDFENHQIRFCLQIADAFRYIAHKKIIHNDLKASNILVVNCKHIEISDFGKSEALINMKRIVGTITHTAIELLDKMNFPTASSSEKTDVWSFGVTVWEIFNWCHKNPYDGEIREKNKDKILNQAMIIEHLWKGKRLIPPQTMHQQLQTTIISCWSNDFFNRPSFNDLFDTFLKALPECHGLPQVKRPNSDMLPPLFAF</sequence>